<organism evidence="1 2">
    <name type="scientific">Mesobacillus stamsii</name>
    <dbReference type="NCBI Taxonomy" id="225347"/>
    <lineage>
        <taxon>Bacteria</taxon>
        <taxon>Bacillati</taxon>
        <taxon>Bacillota</taxon>
        <taxon>Bacilli</taxon>
        <taxon>Bacillales</taxon>
        <taxon>Bacillaceae</taxon>
        <taxon>Mesobacillus</taxon>
    </lineage>
</organism>
<evidence type="ECO:0000313" key="2">
    <source>
        <dbReference type="Proteomes" id="UP001242313"/>
    </source>
</evidence>
<sequence>MFSIGDYVKAYRTSGLAGLDMGCSTGRRPMLTPEQEQKVYETVRDKTPAEVGQLPQ</sequence>
<dbReference type="EMBL" id="JAUSUN010000022">
    <property type="protein sequence ID" value="MDQ0414903.1"/>
    <property type="molecule type" value="Genomic_DNA"/>
</dbReference>
<dbReference type="RefSeq" id="WP_128721481.1">
    <property type="nucleotide sequence ID" value="NZ_JAUSUN010000022.1"/>
</dbReference>
<comment type="caution">
    <text evidence="1">The sequence shown here is derived from an EMBL/GenBank/DDBJ whole genome shotgun (WGS) entry which is preliminary data.</text>
</comment>
<proteinExistence type="predicted"/>
<keyword evidence="2" id="KW-1185">Reference proteome</keyword>
<dbReference type="Proteomes" id="UP001242313">
    <property type="component" value="Unassembled WGS sequence"/>
</dbReference>
<reference evidence="1 2" key="1">
    <citation type="submission" date="2023-07" db="EMBL/GenBank/DDBJ databases">
        <title>Genomic Encyclopedia of Type Strains, Phase IV (KMG-IV): sequencing the most valuable type-strain genomes for metagenomic binning, comparative biology and taxonomic classification.</title>
        <authorList>
            <person name="Goeker M."/>
        </authorList>
    </citation>
    <scope>NUCLEOTIDE SEQUENCE [LARGE SCALE GENOMIC DNA]</scope>
    <source>
        <strain evidence="1 2">DSM 19598</strain>
    </source>
</reference>
<name>A0ABU0FY82_9BACI</name>
<accession>A0ABU0FY82</accession>
<gene>
    <name evidence="1" type="ORF">J2S25_003113</name>
</gene>
<evidence type="ECO:0000313" key="1">
    <source>
        <dbReference type="EMBL" id="MDQ0414903.1"/>
    </source>
</evidence>
<protein>
    <submittedName>
        <fullName evidence="1">Transposase</fullName>
    </submittedName>
</protein>